<sequence length="107" mass="12331">MMTSYVKRELAMNPPLHKEEIKSRIRQRYGSMLAFEREKGLMNHSVSLVLAGHPILPTAEAIADELDIPVHRVSRRYHDQYLKLAISPRHRGPKSEKHALPAQEKRA</sequence>
<proteinExistence type="inferred from homology"/>
<evidence type="ECO:0000256" key="2">
    <source>
        <dbReference type="ARBA" id="ARBA00023015"/>
    </source>
</evidence>
<keyword evidence="3" id="KW-0238">DNA-binding</keyword>
<protein>
    <recommendedName>
        <fullName evidence="6">Ner winged helix-turn-helix DNA-binding domain-containing protein</fullName>
    </recommendedName>
</protein>
<evidence type="ECO:0000313" key="8">
    <source>
        <dbReference type="Proteomes" id="UP000265366"/>
    </source>
</evidence>
<comment type="caution">
    <text evidence="7">The sequence shown here is derived from an EMBL/GenBank/DDBJ whole genome shotgun (WGS) entry which is preliminary data.</text>
</comment>
<keyword evidence="2" id="KW-0805">Transcription regulation</keyword>
<dbReference type="Gene3D" id="1.10.260.40">
    <property type="entry name" value="lambda repressor-like DNA-binding domains"/>
    <property type="match status" value="1"/>
</dbReference>
<evidence type="ECO:0000256" key="5">
    <source>
        <dbReference type="SAM" id="MobiDB-lite"/>
    </source>
</evidence>
<dbReference type="EMBL" id="QXFM01000114">
    <property type="protein sequence ID" value="RIV82987.1"/>
    <property type="molecule type" value="Genomic_DNA"/>
</dbReference>
<evidence type="ECO:0000256" key="3">
    <source>
        <dbReference type="ARBA" id="ARBA00023125"/>
    </source>
</evidence>
<dbReference type="GO" id="GO:0003677">
    <property type="term" value="F:DNA binding"/>
    <property type="evidence" value="ECO:0007669"/>
    <property type="project" value="UniProtKB-KW"/>
</dbReference>
<dbReference type="InterPro" id="IPR038722">
    <property type="entry name" value="Ner_HTH_dom"/>
</dbReference>
<dbReference type="OrthoDB" id="5405994at2"/>
<dbReference type="Proteomes" id="UP000265366">
    <property type="component" value="Unassembled WGS sequence"/>
</dbReference>
<evidence type="ECO:0000256" key="4">
    <source>
        <dbReference type="ARBA" id="ARBA00023163"/>
    </source>
</evidence>
<name>A0A3A1P1F3_9SPHN</name>
<organism evidence="7 8">
    <name type="scientific">Aurantiacibacter xanthus</name>
    <dbReference type="NCBI Taxonomy" id="1784712"/>
    <lineage>
        <taxon>Bacteria</taxon>
        <taxon>Pseudomonadati</taxon>
        <taxon>Pseudomonadota</taxon>
        <taxon>Alphaproteobacteria</taxon>
        <taxon>Sphingomonadales</taxon>
        <taxon>Erythrobacteraceae</taxon>
        <taxon>Aurantiacibacter</taxon>
    </lineage>
</organism>
<comment type="similarity">
    <text evidence="1">Belongs to the ner transcriptional regulatory family.</text>
</comment>
<feature type="region of interest" description="Disordered" evidence="5">
    <location>
        <begin position="86"/>
        <end position="107"/>
    </location>
</feature>
<feature type="compositionally biased region" description="Basic and acidic residues" evidence="5">
    <location>
        <begin position="93"/>
        <end position="107"/>
    </location>
</feature>
<accession>A0A3A1P1F3</accession>
<keyword evidence="4" id="KW-0804">Transcription</keyword>
<reference evidence="7 8" key="1">
    <citation type="submission" date="2018-08" db="EMBL/GenBank/DDBJ databases">
        <title>Erythrobacter zhengii sp.nov., a bacterium isolated from deep-sea sediment.</title>
        <authorList>
            <person name="Fang C."/>
            <person name="Wu Y.-H."/>
            <person name="Sun C."/>
            <person name="Wang H."/>
            <person name="Cheng H."/>
            <person name="Meng F.-X."/>
            <person name="Wang C.-S."/>
            <person name="Xu X.-W."/>
        </authorList>
    </citation>
    <scope>NUCLEOTIDE SEQUENCE [LARGE SCALE GENOMIC DNA]</scope>
    <source>
        <strain evidence="7 8">CCTCC AB 2015396</strain>
    </source>
</reference>
<dbReference type="InterPro" id="IPR010982">
    <property type="entry name" value="Lambda_DNA-bd_dom_sf"/>
</dbReference>
<dbReference type="AlphaFoldDB" id="A0A3A1P1F3"/>
<feature type="domain" description="Ner winged helix-turn-helix DNA-binding" evidence="6">
    <location>
        <begin position="17"/>
        <end position="81"/>
    </location>
</feature>
<evidence type="ECO:0000259" key="6">
    <source>
        <dbReference type="Pfam" id="PF13693"/>
    </source>
</evidence>
<evidence type="ECO:0000256" key="1">
    <source>
        <dbReference type="ARBA" id="ARBA00006157"/>
    </source>
</evidence>
<evidence type="ECO:0000313" key="7">
    <source>
        <dbReference type="EMBL" id="RIV82987.1"/>
    </source>
</evidence>
<dbReference type="Pfam" id="PF13693">
    <property type="entry name" value="HTH_35"/>
    <property type="match status" value="1"/>
</dbReference>
<keyword evidence="8" id="KW-1185">Reference proteome</keyword>
<gene>
    <name evidence="7" type="ORF">D2V17_14390</name>
</gene>